<sequence length="196" mass="22748">MYKFFLEIPSINRKEQALDYLNEHIKFNSNINGTGGMDKCLKEITYEEWLIEREKKRDKEYAYSINKVPGEVFFLIRKNDNKLVGMISIRHNLTPVMLKFGGHIGYGIRPTERRNGYNKINLYLGLLEAEKIGLDKVMIDCSVTNLGSDRTIKSLGGVLERTEIDPSDNTLTNVYWIDVSKSLQDYKTTYMKYIIT</sequence>
<name>A0A8J8SDK4_9FIRM</name>
<dbReference type="PANTHER" id="PTHR39173:SF1">
    <property type="entry name" value="ACETYLTRANSFERASE"/>
    <property type="match status" value="1"/>
</dbReference>
<dbReference type="PANTHER" id="PTHR39173">
    <property type="entry name" value="ACETYLTRANSFERASE"/>
    <property type="match status" value="1"/>
</dbReference>
<proteinExistence type="predicted"/>
<dbReference type="Proteomes" id="UP000677305">
    <property type="component" value="Chromosome"/>
</dbReference>
<dbReference type="Pfam" id="PF00583">
    <property type="entry name" value="Acetyltransf_1"/>
    <property type="match status" value="1"/>
</dbReference>
<dbReference type="KEGG" id="vgu:HYG85_19405"/>
<dbReference type="GO" id="GO:0016747">
    <property type="term" value="F:acyltransferase activity, transferring groups other than amino-acyl groups"/>
    <property type="evidence" value="ECO:0007669"/>
    <property type="project" value="InterPro"/>
</dbReference>
<dbReference type="InterPro" id="IPR000182">
    <property type="entry name" value="GNAT_dom"/>
</dbReference>
<evidence type="ECO:0000313" key="2">
    <source>
        <dbReference type="EMBL" id="QUH30968.1"/>
    </source>
</evidence>
<dbReference type="SUPFAM" id="SSF55729">
    <property type="entry name" value="Acyl-CoA N-acyltransferases (Nat)"/>
    <property type="match status" value="1"/>
</dbReference>
<dbReference type="PROSITE" id="PS51186">
    <property type="entry name" value="GNAT"/>
    <property type="match status" value="1"/>
</dbReference>
<feature type="domain" description="N-acetyltransferase" evidence="1">
    <location>
        <begin position="6"/>
        <end position="178"/>
    </location>
</feature>
<protein>
    <submittedName>
        <fullName evidence="2">GNAT family N-acetyltransferase</fullName>
    </submittedName>
</protein>
<organism evidence="2 3">
    <name type="scientific">Vallitalea guaymasensis</name>
    <dbReference type="NCBI Taxonomy" id="1185412"/>
    <lineage>
        <taxon>Bacteria</taxon>
        <taxon>Bacillati</taxon>
        <taxon>Bacillota</taxon>
        <taxon>Clostridia</taxon>
        <taxon>Lachnospirales</taxon>
        <taxon>Vallitaleaceae</taxon>
        <taxon>Vallitalea</taxon>
    </lineage>
</organism>
<accession>A0A8J8SDK4</accession>
<evidence type="ECO:0000259" key="1">
    <source>
        <dbReference type="PROSITE" id="PS51186"/>
    </source>
</evidence>
<evidence type="ECO:0000313" key="3">
    <source>
        <dbReference type="Proteomes" id="UP000677305"/>
    </source>
</evidence>
<dbReference type="AlphaFoldDB" id="A0A8J8SDK4"/>
<gene>
    <name evidence="2" type="ORF">HYG85_19405</name>
</gene>
<reference evidence="2 3" key="1">
    <citation type="submission" date="2020-07" db="EMBL/GenBank/DDBJ databases">
        <title>Vallitalea guaymasensis genome.</title>
        <authorList>
            <person name="Postec A."/>
        </authorList>
    </citation>
    <scope>NUCLEOTIDE SEQUENCE [LARGE SCALE GENOMIC DNA]</scope>
    <source>
        <strain evidence="2 3">Ra1766G1</strain>
    </source>
</reference>
<dbReference type="RefSeq" id="WP_212691071.1">
    <property type="nucleotide sequence ID" value="NZ_CP058561.1"/>
</dbReference>
<keyword evidence="3" id="KW-1185">Reference proteome</keyword>
<dbReference type="InterPro" id="IPR016181">
    <property type="entry name" value="Acyl_CoA_acyltransferase"/>
</dbReference>
<dbReference type="Gene3D" id="3.40.630.30">
    <property type="match status" value="1"/>
</dbReference>
<dbReference type="EMBL" id="CP058561">
    <property type="protein sequence ID" value="QUH30968.1"/>
    <property type="molecule type" value="Genomic_DNA"/>
</dbReference>